<evidence type="ECO:0000313" key="11">
    <source>
        <dbReference type="RefSeq" id="XP_027192683.1"/>
    </source>
</evidence>
<evidence type="ECO:0000256" key="6">
    <source>
        <dbReference type="ARBA" id="ARBA00023295"/>
    </source>
</evidence>
<dbReference type="STRING" id="3827.A0A3Q7XW24"/>
<keyword evidence="6 9" id="KW-0326">Glycosidase</keyword>
<dbReference type="PaxDb" id="3827-XP_004510273.1"/>
<evidence type="ECO:0000256" key="2">
    <source>
        <dbReference type="ARBA" id="ARBA00008834"/>
    </source>
</evidence>
<dbReference type="GO" id="GO:0071555">
    <property type="term" value="P:cell wall organization"/>
    <property type="evidence" value="ECO:0007669"/>
    <property type="project" value="UniProtKB-KW"/>
</dbReference>
<evidence type="ECO:0000256" key="8">
    <source>
        <dbReference type="PROSITE-ProRule" id="PRU10052"/>
    </source>
</evidence>
<dbReference type="GO" id="GO:0004650">
    <property type="term" value="F:polygalacturonase activity"/>
    <property type="evidence" value="ECO:0007669"/>
    <property type="project" value="InterPro"/>
</dbReference>
<keyword evidence="10" id="KW-1185">Reference proteome</keyword>
<gene>
    <name evidence="11" type="primary">LOC101499939</name>
</gene>
<evidence type="ECO:0000256" key="1">
    <source>
        <dbReference type="ARBA" id="ARBA00004191"/>
    </source>
</evidence>
<keyword evidence="3" id="KW-0134">Cell wall</keyword>
<name>A0A3Q7XW24_CICAR</name>
<sequence length="275" mass="28881">MSTIDSLLIDGGGNGSIDGSGSTWWDCASCPRPPVLHFHACNDFSVANLKVGNGPRSHIAIDGCNNAKFSNLLVNASSTSPNTDGFDIASSKYILIEDSIISTGDDCIAINGGSSFIDATRISCGPGHGISVGSLGKNNVHETVEEIHVHNISFIGTTNGARIKTYPGGSGYAKNITFEQINLTNVTYPIIIDQHYAVKDATESAVLVSDVTYRGFNGTAFYDVAIKLDCSPLGCSNIVLDDINIVSSRIGKTVGAFCQNLHGTIKSTIPSVSCT</sequence>
<keyword evidence="4" id="KW-0964">Secreted</keyword>
<dbReference type="Pfam" id="PF00295">
    <property type="entry name" value="Glyco_hydro_28"/>
    <property type="match status" value="1"/>
</dbReference>
<comment type="similarity">
    <text evidence="2 9">Belongs to the glycosyl hydrolase 28 family.</text>
</comment>
<evidence type="ECO:0000256" key="4">
    <source>
        <dbReference type="ARBA" id="ARBA00022525"/>
    </source>
</evidence>
<dbReference type="RefSeq" id="XP_027192683.1">
    <property type="nucleotide sequence ID" value="XM_027336882.1"/>
</dbReference>
<reference evidence="10" key="1">
    <citation type="journal article" date="2013" name="Nat. Biotechnol.">
        <title>Draft genome sequence of chickpea (Cicer arietinum) provides a resource for trait improvement.</title>
        <authorList>
            <person name="Varshney R.K."/>
            <person name="Song C."/>
            <person name="Saxena R.K."/>
            <person name="Azam S."/>
            <person name="Yu S."/>
            <person name="Sharpe A.G."/>
            <person name="Cannon S."/>
            <person name="Baek J."/>
            <person name="Rosen B.D."/>
            <person name="Tar'an B."/>
            <person name="Millan T."/>
            <person name="Zhang X."/>
            <person name="Ramsay L.D."/>
            <person name="Iwata A."/>
            <person name="Wang Y."/>
            <person name="Nelson W."/>
            <person name="Farmer A.D."/>
            <person name="Gaur P.M."/>
            <person name="Soderlund C."/>
            <person name="Penmetsa R.V."/>
            <person name="Xu C."/>
            <person name="Bharti A.K."/>
            <person name="He W."/>
            <person name="Winter P."/>
            <person name="Zhao S."/>
            <person name="Hane J.K."/>
            <person name="Carrasquilla-Garcia N."/>
            <person name="Condie J.A."/>
            <person name="Upadhyaya H.D."/>
            <person name="Luo M.C."/>
            <person name="Thudi M."/>
            <person name="Gowda C.L."/>
            <person name="Singh N.P."/>
            <person name="Lichtenzveig J."/>
            <person name="Gali K.K."/>
            <person name="Rubio J."/>
            <person name="Nadarajan N."/>
            <person name="Dolezel J."/>
            <person name="Bansal K.C."/>
            <person name="Xu X."/>
            <person name="Edwards D."/>
            <person name="Zhang G."/>
            <person name="Kahl G."/>
            <person name="Gil J."/>
            <person name="Singh K.B."/>
            <person name="Datta S.K."/>
            <person name="Jackson S.A."/>
            <person name="Wang J."/>
            <person name="Cook D.R."/>
        </authorList>
    </citation>
    <scope>NUCLEOTIDE SEQUENCE [LARGE SCALE GENOMIC DNA]</scope>
    <source>
        <strain evidence="10">cv. CDC Frontier</strain>
    </source>
</reference>
<dbReference type="Proteomes" id="UP000087171">
    <property type="component" value="Chromosome Ca7"/>
</dbReference>
<dbReference type="InterPro" id="IPR006626">
    <property type="entry name" value="PbH1"/>
</dbReference>
<evidence type="ECO:0000256" key="5">
    <source>
        <dbReference type="ARBA" id="ARBA00022801"/>
    </source>
</evidence>
<dbReference type="GO" id="GO:0005975">
    <property type="term" value="P:carbohydrate metabolic process"/>
    <property type="evidence" value="ECO:0007669"/>
    <property type="project" value="InterPro"/>
</dbReference>
<dbReference type="PROSITE" id="PS00502">
    <property type="entry name" value="POLYGALACTURONASE"/>
    <property type="match status" value="1"/>
</dbReference>
<organism evidence="10 11">
    <name type="scientific">Cicer arietinum</name>
    <name type="common">Chickpea</name>
    <name type="synonym">Garbanzo</name>
    <dbReference type="NCBI Taxonomy" id="3827"/>
    <lineage>
        <taxon>Eukaryota</taxon>
        <taxon>Viridiplantae</taxon>
        <taxon>Streptophyta</taxon>
        <taxon>Embryophyta</taxon>
        <taxon>Tracheophyta</taxon>
        <taxon>Spermatophyta</taxon>
        <taxon>Magnoliopsida</taxon>
        <taxon>eudicotyledons</taxon>
        <taxon>Gunneridae</taxon>
        <taxon>Pentapetalae</taxon>
        <taxon>rosids</taxon>
        <taxon>fabids</taxon>
        <taxon>Fabales</taxon>
        <taxon>Fabaceae</taxon>
        <taxon>Papilionoideae</taxon>
        <taxon>50 kb inversion clade</taxon>
        <taxon>NPAAA clade</taxon>
        <taxon>Hologalegina</taxon>
        <taxon>IRL clade</taxon>
        <taxon>Cicereae</taxon>
        <taxon>Cicer</taxon>
    </lineage>
</organism>
<evidence type="ECO:0000313" key="10">
    <source>
        <dbReference type="Proteomes" id="UP000087171"/>
    </source>
</evidence>
<dbReference type="InterPro" id="IPR011050">
    <property type="entry name" value="Pectin_lyase_fold/virulence"/>
</dbReference>
<comment type="subcellular location">
    <subcellularLocation>
        <location evidence="1">Secreted</location>
        <location evidence="1">Cell wall</location>
    </subcellularLocation>
</comment>
<evidence type="ECO:0000256" key="7">
    <source>
        <dbReference type="ARBA" id="ARBA00023316"/>
    </source>
</evidence>
<dbReference type="InterPro" id="IPR012334">
    <property type="entry name" value="Pectin_lyas_fold"/>
</dbReference>
<dbReference type="SUPFAM" id="SSF51126">
    <property type="entry name" value="Pectin lyase-like"/>
    <property type="match status" value="1"/>
</dbReference>
<dbReference type="Gene3D" id="2.160.20.10">
    <property type="entry name" value="Single-stranded right-handed beta-helix, Pectin lyase-like"/>
    <property type="match status" value="1"/>
</dbReference>
<keyword evidence="5 9" id="KW-0378">Hydrolase</keyword>
<dbReference type="SMART" id="SM00710">
    <property type="entry name" value="PbH1"/>
    <property type="match status" value="5"/>
</dbReference>
<accession>A0A3Q7XW24</accession>
<dbReference type="PANTHER" id="PTHR31375">
    <property type="match status" value="1"/>
</dbReference>
<keyword evidence="7" id="KW-0961">Cell wall biogenesis/degradation</keyword>
<protein>
    <submittedName>
        <fullName evidence="11">Probable polygalacturonase At3g15720</fullName>
    </submittedName>
</protein>
<feature type="active site" evidence="8">
    <location>
        <position position="128"/>
    </location>
</feature>
<proteinExistence type="inferred from homology"/>
<evidence type="ECO:0000256" key="9">
    <source>
        <dbReference type="RuleBase" id="RU361169"/>
    </source>
</evidence>
<dbReference type="InterPro" id="IPR000743">
    <property type="entry name" value="Glyco_hydro_28"/>
</dbReference>
<dbReference type="OrthoDB" id="1400786at2759"/>
<reference evidence="11" key="2">
    <citation type="submission" date="2025-08" db="UniProtKB">
        <authorList>
            <consortium name="RefSeq"/>
        </authorList>
    </citation>
    <scope>IDENTIFICATION</scope>
    <source>
        <tissue evidence="11">Etiolated seedlings</tissue>
    </source>
</reference>
<dbReference type="AlphaFoldDB" id="A0A3Q7XW24"/>
<evidence type="ECO:0000256" key="3">
    <source>
        <dbReference type="ARBA" id="ARBA00022512"/>
    </source>
</evidence>